<name>A0A7C3Z1M0_9BACT</name>
<dbReference type="AlphaFoldDB" id="A0A7C3Z1M0"/>
<comment type="subcellular location">
    <subcellularLocation>
        <location evidence="2">Cell membrane</location>
        <topology evidence="2">Lipid-anchor</topology>
    </subcellularLocation>
</comment>
<reference evidence="4" key="1">
    <citation type="journal article" date="2020" name="mSystems">
        <title>Genome- and Community-Level Interaction Insights into Carbon Utilization and Element Cycling Functions of Hydrothermarchaeota in Hydrothermal Sediment.</title>
        <authorList>
            <person name="Zhou Z."/>
            <person name="Liu Y."/>
            <person name="Xu W."/>
            <person name="Pan J."/>
            <person name="Luo Z.H."/>
            <person name="Li M."/>
        </authorList>
    </citation>
    <scope>NUCLEOTIDE SEQUENCE [LARGE SCALE GENOMIC DNA]</scope>
    <source>
        <strain evidence="4">SpSt-897</strain>
    </source>
</reference>
<dbReference type="Gene3D" id="1.20.1600.10">
    <property type="entry name" value="Outer membrane efflux proteins (OEP)"/>
    <property type="match status" value="1"/>
</dbReference>
<dbReference type="GO" id="GO:0015562">
    <property type="term" value="F:efflux transmembrane transporter activity"/>
    <property type="evidence" value="ECO:0007669"/>
    <property type="project" value="InterPro"/>
</dbReference>
<keyword evidence="2" id="KW-1134">Transmembrane beta strand</keyword>
<keyword evidence="2" id="KW-0449">Lipoprotein</keyword>
<sequence length="540" mass="59569">MNRSSRGEIFAHLLVAVIFLSSAGGCIKVGPNYVRPEIKVEPAWQEADDNRVKSALTHYRSWWRAFNDPILDRLINQAYQENLNLRIAGVRVLEAWAQVGVATGQLYPQTQQIAGSVFRERESAGTPLSGTSLTAPSFGGRNYWQSQLGITASWEIDFWGKFRRALESADAGFQASIADFDNTLVGLTASVANFYISIRTLEKRLAIALQNVEIQRESLKIAQARFEGGTTSQRDVEQAKTVLANTQATIPVLQTQLRQAKDALSVLLGKPPSRTIDQIMAGRTAIIPAPPPQVVVGIPADLLRRRPDIRAAEYNAMAQCAQIGVARAQIFPAFSLTGSFGFFASDVKPNTLGDMFHWANRQGFVGPTVQWNVLNYGRLSNLVRVQDARFQELLLTYQNTVLSAQQDVEDNLAAFLRNQEQAGFLAESADAALKSLDLAVIQYREGITDFTTVLTAQQALLSAQDSLATALGNIAGSLVGVYRALGGGWEIREGRDLVPEEIRQTMRLRTRWGKMLAPASEPPPTPEQQQQKLFIRPPQF</sequence>
<dbReference type="PANTHER" id="PTHR30203">
    <property type="entry name" value="OUTER MEMBRANE CATION EFFLUX PROTEIN"/>
    <property type="match status" value="1"/>
</dbReference>
<dbReference type="InterPro" id="IPR003423">
    <property type="entry name" value="OMP_efflux"/>
</dbReference>
<evidence type="ECO:0000256" key="3">
    <source>
        <dbReference type="SAM" id="MobiDB-lite"/>
    </source>
</evidence>
<dbReference type="EMBL" id="DTMF01000212">
    <property type="protein sequence ID" value="HGF34469.1"/>
    <property type="molecule type" value="Genomic_DNA"/>
</dbReference>
<organism evidence="4">
    <name type="scientific">Desulfobacca acetoxidans</name>
    <dbReference type="NCBI Taxonomy" id="60893"/>
    <lineage>
        <taxon>Bacteria</taxon>
        <taxon>Pseudomonadati</taxon>
        <taxon>Thermodesulfobacteriota</taxon>
        <taxon>Desulfobaccia</taxon>
        <taxon>Desulfobaccales</taxon>
        <taxon>Desulfobaccaceae</taxon>
        <taxon>Desulfobacca</taxon>
    </lineage>
</organism>
<keyword evidence="2" id="KW-0472">Membrane</keyword>
<keyword evidence="2" id="KW-0564">Palmitate</keyword>
<evidence type="ECO:0000313" key="4">
    <source>
        <dbReference type="EMBL" id="HGF34469.1"/>
    </source>
</evidence>
<dbReference type="GO" id="GO:0005886">
    <property type="term" value="C:plasma membrane"/>
    <property type="evidence" value="ECO:0007669"/>
    <property type="project" value="UniProtKB-SubCell"/>
</dbReference>
<protein>
    <submittedName>
        <fullName evidence="4">Efflux transporter outer membrane subunit</fullName>
    </submittedName>
</protein>
<dbReference type="Pfam" id="PF02321">
    <property type="entry name" value="OEP"/>
    <property type="match status" value="2"/>
</dbReference>
<accession>A0A7C3Z1M0</accession>
<dbReference type="NCBIfam" id="TIGR01845">
    <property type="entry name" value="outer_NodT"/>
    <property type="match status" value="1"/>
</dbReference>
<dbReference type="SUPFAM" id="SSF56954">
    <property type="entry name" value="Outer membrane efflux proteins (OEP)"/>
    <property type="match status" value="1"/>
</dbReference>
<dbReference type="InterPro" id="IPR010131">
    <property type="entry name" value="MdtP/NodT-like"/>
</dbReference>
<comment type="similarity">
    <text evidence="1 2">Belongs to the outer membrane factor (OMF) (TC 1.B.17) family.</text>
</comment>
<gene>
    <name evidence="4" type="ORF">ENW96_08810</name>
</gene>
<dbReference type="PROSITE" id="PS51257">
    <property type="entry name" value="PROKAR_LIPOPROTEIN"/>
    <property type="match status" value="1"/>
</dbReference>
<proteinExistence type="inferred from homology"/>
<evidence type="ECO:0000256" key="1">
    <source>
        <dbReference type="ARBA" id="ARBA00007613"/>
    </source>
</evidence>
<keyword evidence="2" id="KW-0812">Transmembrane</keyword>
<feature type="region of interest" description="Disordered" evidence="3">
    <location>
        <begin position="516"/>
        <end position="540"/>
    </location>
</feature>
<dbReference type="Gene3D" id="2.20.200.10">
    <property type="entry name" value="Outer membrane efflux proteins (OEP)"/>
    <property type="match status" value="1"/>
</dbReference>
<comment type="caution">
    <text evidence="4">The sequence shown here is derived from an EMBL/GenBank/DDBJ whole genome shotgun (WGS) entry which is preliminary data.</text>
</comment>
<evidence type="ECO:0000256" key="2">
    <source>
        <dbReference type="RuleBase" id="RU362097"/>
    </source>
</evidence>
<dbReference type="PANTHER" id="PTHR30203:SF25">
    <property type="entry name" value="OUTER MEMBRANE PROTEIN-RELATED"/>
    <property type="match status" value="1"/>
</dbReference>